<evidence type="ECO:0000256" key="3">
    <source>
        <dbReference type="ARBA" id="ARBA00022664"/>
    </source>
</evidence>
<keyword evidence="6 7" id="KW-0539">Nucleus</keyword>
<accession>A0A1X2IUF9</accession>
<evidence type="ECO:0000256" key="2">
    <source>
        <dbReference type="ARBA" id="ARBA00006164"/>
    </source>
</evidence>
<evidence type="ECO:0000256" key="6">
    <source>
        <dbReference type="ARBA" id="ARBA00023242"/>
    </source>
</evidence>
<feature type="compositionally biased region" description="Basic and acidic residues" evidence="8">
    <location>
        <begin position="240"/>
        <end position="263"/>
    </location>
</feature>
<feature type="region of interest" description="Disordered" evidence="8">
    <location>
        <begin position="180"/>
        <end position="339"/>
    </location>
</feature>
<feature type="compositionally biased region" description="Basic residues" evidence="8">
    <location>
        <begin position="282"/>
        <end position="298"/>
    </location>
</feature>
<feature type="compositionally biased region" description="Basic and acidic residues" evidence="8">
    <location>
        <begin position="180"/>
        <end position="190"/>
    </location>
</feature>
<comment type="subcellular location">
    <subcellularLocation>
        <location evidence="1 7">Nucleus</location>
    </subcellularLocation>
</comment>
<dbReference type="PANTHER" id="PTHR23142">
    <property type="entry name" value="PRE-MRNA-SPLICING FACTOR 38A-RELATED"/>
    <property type="match status" value="1"/>
</dbReference>
<sequence>MNASNSLETWGNAETMNMNPIIYQNILESRYFQGLYEKTTYHEVINEVYNQVTNIAPFVTGTTPSTAFCCLYKLWTMRLTVKQLENMIDHKDSPYIRAVGFLYLRYVCAPAQLWDWLGYYLDEEQEVNVASGPKPQLMTIGELCRMLLTEQKYYGTMLPRIPVPIARDLEQKLADYDREKARDIKTKRNDDDEDGDYRHSRRRSRSYSSRRSRSRSSSPPRRRRRSRSRSPSYRHRHDNRRRDERRELDDYERQSRRYDDRSSSRRRNDRTERDDLDDYDRKQRHRHYRSRSRDKRRSRYSDDSSDDDSSRRRRRRRSPSVTRERSTEYAGNRSTDSRN</sequence>
<evidence type="ECO:0000313" key="9">
    <source>
        <dbReference type="EMBL" id="ORZ22417.1"/>
    </source>
</evidence>
<organism evidence="9 10">
    <name type="scientific">Absidia repens</name>
    <dbReference type="NCBI Taxonomy" id="90262"/>
    <lineage>
        <taxon>Eukaryota</taxon>
        <taxon>Fungi</taxon>
        <taxon>Fungi incertae sedis</taxon>
        <taxon>Mucoromycota</taxon>
        <taxon>Mucoromycotina</taxon>
        <taxon>Mucoromycetes</taxon>
        <taxon>Mucorales</taxon>
        <taxon>Cunninghamellaceae</taxon>
        <taxon>Absidia</taxon>
    </lineage>
</organism>
<dbReference type="InterPro" id="IPR005037">
    <property type="entry name" value="PRP38"/>
</dbReference>
<evidence type="ECO:0000256" key="1">
    <source>
        <dbReference type="ARBA" id="ARBA00004123"/>
    </source>
</evidence>
<proteinExistence type="inferred from homology"/>
<keyword evidence="5 7" id="KW-0508">mRNA splicing</keyword>
<dbReference type="GO" id="GO:0005681">
    <property type="term" value="C:spliceosomal complex"/>
    <property type="evidence" value="ECO:0007669"/>
    <property type="project" value="UniProtKB-KW"/>
</dbReference>
<dbReference type="STRING" id="90262.A0A1X2IUF9"/>
<name>A0A1X2IUF9_9FUNG</name>
<reference evidence="9 10" key="1">
    <citation type="submission" date="2016-07" db="EMBL/GenBank/DDBJ databases">
        <title>Pervasive Adenine N6-methylation of Active Genes in Fungi.</title>
        <authorList>
            <consortium name="DOE Joint Genome Institute"/>
            <person name="Mondo S.J."/>
            <person name="Dannebaum R.O."/>
            <person name="Kuo R.C."/>
            <person name="Labutti K."/>
            <person name="Haridas S."/>
            <person name="Kuo A."/>
            <person name="Salamov A."/>
            <person name="Ahrendt S.R."/>
            <person name="Lipzen A."/>
            <person name="Sullivan W."/>
            <person name="Andreopoulos W.B."/>
            <person name="Clum A."/>
            <person name="Lindquist E."/>
            <person name="Daum C."/>
            <person name="Ramamoorthy G.K."/>
            <person name="Gryganskyi A."/>
            <person name="Culley D."/>
            <person name="Magnuson J.K."/>
            <person name="James T.Y."/>
            <person name="O'Malley M.A."/>
            <person name="Stajich J.E."/>
            <person name="Spatafora J.W."/>
            <person name="Visel A."/>
            <person name="Grigoriev I.V."/>
        </authorList>
    </citation>
    <scope>NUCLEOTIDE SEQUENCE [LARGE SCALE GENOMIC DNA]</scope>
    <source>
        <strain evidence="9 10">NRRL 1336</strain>
    </source>
</reference>
<evidence type="ECO:0000256" key="5">
    <source>
        <dbReference type="ARBA" id="ARBA00023187"/>
    </source>
</evidence>
<evidence type="ECO:0000256" key="8">
    <source>
        <dbReference type="SAM" id="MobiDB-lite"/>
    </source>
</evidence>
<comment type="function">
    <text evidence="7">Required for pre-mRNA splicing.</text>
</comment>
<evidence type="ECO:0000313" key="10">
    <source>
        <dbReference type="Proteomes" id="UP000193560"/>
    </source>
</evidence>
<dbReference type="Pfam" id="PF03371">
    <property type="entry name" value="PRP38"/>
    <property type="match status" value="1"/>
</dbReference>
<keyword evidence="3 7" id="KW-0507">mRNA processing</keyword>
<feature type="compositionally biased region" description="Basic residues" evidence="8">
    <location>
        <begin position="199"/>
        <end position="239"/>
    </location>
</feature>
<dbReference type="AlphaFoldDB" id="A0A1X2IUF9"/>
<dbReference type="EMBL" id="MCGE01000004">
    <property type="protein sequence ID" value="ORZ22417.1"/>
    <property type="molecule type" value="Genomic_DNA"/>
</dbReference>
<dbReference type="GO" id="GO:0000398">
    <property type="term" value="P:mRNA splicing, via spliceosome"/>
    <property type="evidence" value="ECO:0007669"/>
    <property type="project" value="UniProtKB-UniRule"/>
</dbReference>
<keyword evidence="10" id="KW-1185">Reference proteome</keyword>
<evidence type="ECO:0000256" key="7">
    <source>
        <dbReference type="RuleBase" id="RU367025"/>
    </source>
</evidence>
<comment type="caution">
    <text evidence="9">The sequence shown here is derived from an EMBL/GenBank/DDBJ whole genome shotgun (WGS) entry which is preliminary data.</text>
</comment>
<dbReference type="OrthoDB" id="3881at2759"/>
<protein>
    <recommendedName>
        <fullName evidence="7">Pre-mRNA-splicing factor 38</fullName>
    </recommendedName>
</protein>
<keyword evidence="4 7" id="KW-0747">Spliceosome</keyword>
<evidence type="ECO:0000256" key="4">
    <source>
        <dbReference type="ARBA" id="ARBA00022728"/>
    </source>
</evidence>
<gene>
    <name evidence="9" type="ORF">BCR42DRAFT_406142</name>
</gene>
<dbReference type="Proteomes" id="UP000193560">
    <property type="component" value="Unassembled WGS sequence"/>
</dbReference>
<comment type="similarity">
    <text evidence="2 7">Belongs to the PRP38 family.</text>
</comment>